<dbReference type="SUPFAM" id="SSF56281">
    <property type="entry name" value="Metallo-hydrolase/oxidoreductase"/>
    <property type="match status" value="1"/>
</dbReference>
<name>A0A7V8SWJ3_9BACT</name>
<dbReference type="AlphaFoldDB" id="A0A7V8SWJ3"/>
<dbReference type="Proteomes" id="UP000567293">
    <property type="component" value="Unassembled WGS sequence"/>
</dbReference>
<dbReference type="Gene3D" id="3.60.15.10">
    <property type="entry name" value="Ribonuclease Z/Hydroxyacylglutathione hydrolase-like"/>
    <property type="match status" value="1"/>
</dbReference>
<protein>
    <submittedName>
        <fullName evidence="2">Pyrroloquinoline quinone biosynthesis protein PqqB</fullName>
    </submittedName>
</protein>
<accession>A0A7V8SWJ3</accession>
<organism evidence="2 3">
    <name type="scientific">Candidatus Acidiferrum panamense</name>
    <dbReference type="NCBI Taxonomy" id="2741543"/>
    <lineage>
        <taxon>Bacteria</taxon>
        <taxon>Pseudomonadati</taxon>
        <taxon>Acidobacteriota</taxon>
        <taxon>Terriglobia</taxon>
        <taxon>Candidatus Acidiferrales</taxon>
        <taxon>Candidatus Acidiferrum</taxon>
    </lineage>
</organism>
<keyword evidence="3" id="KW-1185">Reference proteome</keyword>
<sequence>MAGVARTQLQLAWNGAPGQWTLLNASPDLRLQIEATPDLRPQGGERNSPIHDVILTGAEVDQALGLLLLREFHAFRVHATASVRRILTEDNSLFGVLARFPGQVCWNDIPLDRPFSAGGARLEALPIPGSFPGFVKAARVAESNRAEAVIGLLVSPESGGGTLAFVPGIGSVSDALV</sequence>
<comment type="caution">
    <text evidence="2">The sequence shown here is derived from an EMBL/GenBank/DDBJ whole genome shotgun (WGS) entry which is preliminary data.</text>
</comment>
<dbReference type="EMBL" id="JACDQQ010000784">
    <property type="protein sequence ID" value="MBA0084946.1"/>
    <property type="molecule type" value="Genomic_DNA"/>
</dbReference>
<gene>
    <name evidence="2" type="ORF">HRJ53_08120</name>
</gene>
<dbReference type="InterPro" id="IPR036866">
    <property type="entry name" value="RibonucZ/Hydroxyglut_hydro"/>
</dbReference>
<proteinExistence type="predicted"/>
<reference evidence="2" key="1">
    <citation type="submission" date="2020-06" db="EMBL/GenBank/DDBJ databases">
        <title>Legume-microbial interactions unlock mineral nutrients during tropical forest succession.</title>
        <authorList>
            <person name="Epihov D.Z."/>
        </authorList>
    </citation>
    <scope>NUCLEOTIDE SEQUENCE [LARGE SCALE GENOMIC DNA]</scope>
    <source>
        <strain evidence="2">Pan2503</strain>
    </source>
</reference>
<evidence type="ECO:0000313" key="3">
    <source>
        <dbReference type="Proteomes" id="UP000567293"/>
    </source>
</evidence>
<dbReference type="Pfam" id="PF12706">
    <property type="entry name" value="Lactamase_B_2"/>
    <property type="match status" value="1"/>
</dbReference>
<feature type="domain" description="Metallo-beta-lactamase" evidence="1">
    <location>
        <begin position="20"/>
        <end position="175"/>
    </location>
</feature>
<dbReference type="InterPro" id="IPR001279">
    <property type="entry name" value="Metallo-B-lactamas"/>
</dbReference>
<feature type="non-terminal residue" evidence="2">
    <location>
        <position position="177"/>
    </location>
</feature>
<evidence type="ECO:0000313" key="2">
    <source>
        <dbReference type="EMBL" id="MBA0084946.1"/>
    </source>
</evidence>
<evidence type="ECO:0000259" key="1">
    <source>
        <dbReference type="Pfam" id="PF12706"/>
    </source>
</evidence>